<dbReference type="Pfam" id="PF04250">
    <property type="entry name" value="DUF429"/>
    <property type="match status" value="1"/>
</dbReference>
<proteinExistence type="predicted"/>
<dbReference type="RefSeq" id="WP_089383531.1">
    <property type="nucleotide sequence ID" value="NZ_FZNQ01000002.1"/>
</dbReference>
<dbReference type="EMBL" id="FZNQ01000002">
    <property type="protein sequence ID" value="SNR30489.1"/>
    <property type="molecule type" value="Genomic_DNA"/>
</dbReference>
<evidence type="ECO:0000313" key="2">
    <source>
        <dbReference type="Proteomes" id="UP000198397"/>
    </source>
</evidence>
<dbReference type="AlphaFoldDB" id="A0A238VAB0"/>
<sequence>MPGRTVAGVDWAGGAWLVVMNEDDGIDCTVESNLESLWDANAGFDRILIDVPIGLPSDDDTLAKREELDSCARSVTGRPSSVFPVPSRDACTAAGDGEDYETVAERNRDDLDKGLSTQSYAIAGAIAEIDEFLRNNEGAEQRVMEAHPEVCFRGLLGEQLEHSKTSARGIGERLSALDGYLDEPGATLGRLCRQLDTETADVTVDDVVDALGLCVIAGRPEDDLMTLPETPSLDDEGLPMQMVYWSDESLI</sequence>
<protein>
    <submittedName>
        <fullName evidence="1">Predicted nuclease (RNAse H fold)</fullName>
    </submittedName>
</protein>
<organism evidence="1 2">
    <name type="scientific">Halorubrum vacuolatum</name>
    <name type="common">Natronobacterium vacuolatum</name>
    <dbReference type="NCBI Taxonomy" id="63740"/>
    <lineage>
        <taxon>Archaea</taxon>
        <taxon>Methanobacteriati</taxon>
        <taxon>Methanobacteriota</taxon>
        <taxon>Stenosarchaea group</taxon>
        <taxon>Halobacteria</taxon>
        <taxon>Halobacteriales</taxon>
        <taxon>Haloferacaceae</taxon>
        <taxon>Halorubrum</taxon>
    </lineage>
</organism>
<dbReference type="Proteomes" id="UP000198397">
    <property type="component" value="Unassembled WGS sequence"/>
</dbReference>
<gene>
    <name evidence="1" type="ORF">SAMN06264855_10269</name>
</gene>
<name>A0A238VAB0_HALVU</name>
<evidence type="ECO:0000313" key="1">
    <source>
        <dbReference type="EMBL" id="SNR30489.1"/>
    </source>
</evidence>
<dbReference type="InterPro" id="IPR007362">
    <property type="entry name" value="DUF429"/>
</dbReference>
<accession>A0A238VAB0</accession>
<reference evidence="1 2" key="1">
    <citation type="submission" date="2017-06" db="EMBL/GenBank/DDBJ databases">
        <authorList>
            <person name="Kim H.J."/>
            <person name="Triplett B.A."/>
        </authorList>
    </citation>
    <scope>NUCLEOTIDE SEQUENCE [LARGE SCALE GENOMIC DNA]</scope>
    <source>
        <strain evidence="1 2">DSM 8800</strain>
    </source>
</reference>
<keyword evidence="2" id="KW-1185">Reference proteome</keyword>
<dbReference type="OrthoDB" id="132880at2157"/>